<dbReference type="EMBL" id="AAWS01000106">
    <property type="protein sequence ID" value="EAY23852.1"/>
    <property type="molecule type" value="Genomic_DNA"/>
</dbReference>
<accession>A2A0I0</accession>
<comment type="caution">
    <text evidence="1">The sequence shown here is derived from an EMBL/GenBank/DDBJ whole genome shotgun (WGS) entry which is preliminary data.</text>
</comment>
<keyword evidence="2" id="KW-1185">Reference proteome</keyword>
<evidence type="ECO:0000313" key="2">
    <source>
        <dbReference type="Proteomes" id="UP000004095"/>
    </source>
</evidence>
<reference evidence="1 2" key="1">
    <citation type="submission" date="2007-01" db="EMBL/GenBank/DDBJ databases">
        <authorList>
            <person name="Haygood M."/>
            <person name="Podell S."/>
            <person name="Anderson C."/>
            <person name="Hopkinson B."/>
            <person name="Roe K."/>
            <person name="Barbeau K."/>
            <person name="Gaasterland T."/>
            <person name="Ferriera S."/>
            <person name="Johnson J."/>
            <person name="Kravitz S."/>
            <person name="Beeson K."/>
            <person name="Sutton G."/>
            <person name="Rogers Y.-H."/>
            <person name="Friedman R."/>
            <person name="Frazier M."/>
            <person name="Venter J.C."/>
        </authorList>
    </citation>
    <scope>NUCLEOTIDE SEQUENCE [LARGE SCALE GENOMIC DNA]</scope>
    <source>
        <strain evidence="1 2">ATCC 23134</strain>
    </source>
</reference>
<dbReference type="Proteomes" id="UP000004095">
    <property type="component" value="Unassembled WGS sequence"/>
</dbReference>
<evidence type="ECO:0000313" key="1">
    <source>
        <dbReference type="EMBL" id="EAY23852.1"/>
    </source>
</evidence>
<gene>
    <name evidence="1" type="ORF">M23134_04852</name>
</gene>
<name>A2A0I0_MICM2</name>
<proteinExistence type="predicted"/>
<sequence length="77" mass="8322">MSAAYGGVAIKSETKQWSTENTTTITLGEGKRVKGGRCIGYWQGQILVNGKLMMTTGIHFTNNGNPPVKSPVFYGIK</sequence>
<organism evidence="1 2">
    <name type="scientific">Microscilla marina ATCC 23134</name>
    <dbReference type="NCBI Taxonomy" id="313606"/>
    <lineage>
        <taxon>Bacteria</taxon>
        <taxon>Pseudomonadati</taxon>
        <taxon>Bacteroidota</taxon>
        <taxon>Cytophagia</taxon>
        <taxon>Cytophagales</taxon>
        <taxon>Microscillaceae</taxon>
        <taxon>Microscilla</taxon>
    </lineage>
</organism>
<protein>
    <submittedName>
        <fullName evidence="1">Uncharacterized protein</fullName>
    </submittedName>
</protein>
<dbReference type="AlphaFoldDB" id="A2A0I0"/>